<sequence>MQHKNVGLGNIHQIHNYEFETIVERDAFIPSLEDLKLICLVNGPFSYYSLKSVEPIEWKPLSTVTINLEDFSVYSQAETLELLSAKQNIYDVTSSKYKCGYLRGGKEVFGIEVDCGALPNATTKNITIPNYEINYNYWINASGSYALKEKTIMPLPYVGINQNGATNINIAIVNETIRIVNFYNYSTYNAKIVLNYTKG</sequence>
<name>A0AA86DYG6_SULMK</name>
<dbReference type="EMBL" id="CP007201">
    <property type="protein sequence ID" value="AHJ13253.1"/>
    <property type="molecule type" value="Genomic_DNA"/>
</dbReference>
<reference evidence="2 3" key="1">
    <citation type="journal article" date="2014" name="Environ. Microbiol.">
        <title>Insights into organohalide respiration and the versatile catabolism of Sulfurospirillum multivorans gained from comparative genomics and physiological studies.</title>
        <authorList>
            <person name="Goris T."/>
            <person name="Schubert T."/>
            <person name="Gadkari J."/>
            <person name="Wubet T."/>
            <person name="Tarkka M."/>
            <person name="Buscot F."/>
            <person name="Adrian L."/>
            <person name="Diekert G."/>
        </authorList>
    </citation>
    <scope>NUCLEOTIDE SEQUENCE [LARGE SCALE GENOMIC DNA]</scope>
    <source>
        <strain evidence="3">DM 12446 / JCM 15788 / NBRC 109480</strain>
        <strain evidence="2">DSM 12446</strain>
    </source>
</reference>
<gene>
    <name evidence="1" type="ORF">SMUL_1077</name>
    <name evidence="2" type="ORF">SMUL_1998</name>
</gene>
<evidence type="ECO:0000313" key="2">
    <source>
        <dbReference type="EMBL" id="AHJ13253.1"/>
    </source>
</evidence>
<organism evidence="2 3">
    <name type="scientific">Sulfurospirillum multivorans (strain DM 12446 / JCM 15788 / NBRC 109480)</name>
    <dbReference type="NCBI Taxonomy" id="1150621"/>
    <lineage>
        <taxon>Bacteria</taxon>
        <taxon>Pseudomonadati</taxon>
        <taxon>Campylobacterota</taxon>
        <taxon>Epsilonproteobacteria</taxon>
        <taxon>Campylobacterales</taxon>
        <taxon>Sulfurospirillaceae</taxon>
        <taxon>Sulfurospirillum</taxon>
    </lineage>
</organism>
<dbReference type="Proteomes" id="UP000019322">
    <property type="component" value="Chromosome"/>
</dbReference>
<accession>A0AA86DYG6</accession>
<dbReference type="EMBL" id="CP007201">
    <property type="protein sequence ID" value="AHJ12343.1"/>
    <property type="molecule type" value="Genomic_DNA"/>
</dbReference>
<dbReference type="KEGG" id="smul:SMUL_1077"/>
<proteinExistence type="predicted"/>
<dbReference type="KEGG" id="smul:SMUL_1998"/>
<evidence type="ECO:0000313" key="3">
    <source>
        <dbReference type="Proteomes" id="UP000019322"/>
    </source>
</evidence>
<protein>
    <submittedName>
        <fullName evidence="2">Uncharacterized protein</fullName>
    </submittedName>
</protein>
<dbReference type="AlphaFoldDB" id="A0AA86DYG6"/>
<evidence type="ECO:0000313" key="1">
    <source>
        <dbReference type="EMBL" id="AHJ12343.1"/>
    </source>
</evidence>
<dbReference type="RefSeq" id="WP_025344234.1">
    <property type="nucleotide sequence ID" value="NZ_CP007201.1"/>
</dbReference>